<evidence type="ECO:0000256" key="7">
    <source>
        <dbReference type="SAM" id="Phobius"/>
    </source>
</evidence>
<feature type="domain" description="Calmodulin binding protein C-terminal" evidence="10">
    <location>
        <begin position="1019"/>
        <end position="1078"/>
    </location>
</feature>
<feature type="transmembrane region" description="Helical" evidence="7">
    <location>
        <begin position="25"/>
        <end position="45"/>
    </location>
</feature>
<gene>
    <name evidence="11" type="ORF">LWI29_002144</name>
</gene>
<dbReference type="Proteomes" id="UP001168877">
    <property type="component" value="Unassembled WGS sequence"/>
</dbReference>
<sequence length="1271" mass="144504">MGNAQQQNSPIFAKNFKFHLQLSHVFHLVFFVIGFSVGITLCLYAKSFSSNLQANLVSLAPSSLPVLLSQQESVLSSPPLPPPEQPRPPPPDDRLQPMITMHDMDDGELFRRASLVPRIELFPLEHVPKVAFMFLTKGPMPLAPLWEKFFQGHEGLYSIYVHPSPSYNDSLPLNSVFYGRRIPSKPVEWGKPNMVDAMRRLLGNALLEFTNQRFVLLSETCIPLFNFTTTYSYLINTNETYIASYDDPRKVGRGRYNPQMFPTISISQWRKGSQWFELNRKLAIEIISDSKYYPIFQEHCSPPCYMDEHYFPTLVNIFAPEENSNRSITWVDWSKSGPHPGKFGRQDVSDEFLNRISCGLALGITLSFHLKDIISFNFQFNNPLLPPSPLPPSNQTKHNLQTSNNISTINQEHGSLIIIVPPPPPTSSTRTGLRKYLEPPSVVHDMEEEELLWRASMVPHVDEFPFKRVPKVAFLFLTRGAVIMAPLWEKFFKGHQGLYSIYVHSSPSFNQTLPENSVFHGRRIPSKEVEWGKFSLLEAERRLLANALLDISNQRFVLLSESCIPLFNFSTIYNYLTNSTKSFVEAYDLPSPAGRGRYKHQMRPLILLQQWRKGSQWFEMDRALAVEVISDRKYFPIFKRFCKSSCFSDEHYLPTFVSINFWKSNSNRSLTWVDWSRGGPHPARFQKTDVTIEFLNKLRDGKQCEYNGHKKSTCFLFARKFMPNALDRLLSVIGEVVMVNSIQNFFSALEPMLRRVVNEEVERGLAHRSFRSITGSPSLRIQALESSGLKLIFSKKISFPIFTGSKITDVENSPLQILLVDTRGGHMAPASLPHPIKVDIVVLDGDFPPGDRDNWTSEEFDSSIVKERTGKRPLLTGEVNITLRDGLAPTGDVEFTDNSSWIRSRKFRIGAKVVSGNTSGVRIQEAITEAFVVKNHRGELYKKHHPPMLEDEVWRLEKIGKDGAFHRKLSSSGINTVQEFLKLSTVDPQKLRTILGNRMSEKMWEVTIKHARKCVMGNKLYLFRGPNFTILLNPICQVVRALINGPIYPTRDLPTINRTYIEKLVREAYSNWYSLEEVEGLSDQPTLLTQGDMVDQYPNHHHQSMAMKSIQQSGYPIDHKSNAYQSTISIEYGIGGYSISESSSDGELTPSRGRAWCASFRSITGSPSLHIQTLEPSGLKLIFSKKISLPIFTGSKITDVENSSPPNPSRGHKKRSYGSGKSPSPNQSRYCGSRRRLPPGDRDNWTSEEFDSSIVKERTGKRPLLTGEANI</sequence>
<evidence type="ECO:0000259" key="8">
    <source>
        <dbReference type="Pfam" id="PF07887"/>
    </source>
</evidence>
<evidence type="ECO:0000256" key="3">
    <source>
        <dbReference type="ARBA" id="ARBA00022679"/>
    </source>
</evidence>
<feature type="compositionally biased region" description="Polar residues" evidence="6">
    <location>
        <begin position="1219"/>
        <end position="1230"/>
    </location>
</feature>
<dbReference type="InterPro" id="IPR046829">
    <property type="entry name" value="Calmod_bind_C"/>
</dbReference>
<dbReference type="PANTHER" id="PTHR31042:SF131">
    <property type="entry name" value="CORE-2_I-BRANCHING BETA-1,6-N-ACETYLGLUCOSAMINYLTRANSFERASE FAMILY PROTEIN"/>
    <property type="match status" value="1"/>
</dbReference>
<evidence type="ECO:0000313" key="12">
    <source>
        <dbReference type="Proteomes" id="UP001168877"/>
    </source>
</evidence>
<dbReference type="InterPro" id="IPR046831">
    <property type="entry name" value="Calmodulin_bind_N"/>
</dbReference>
<feature type="region of interest" description="Disordered" evidence="6">
    <location>
        <begin position="1196"/>
        <end position="1271"/>
    </location>
</feature>
<keyword evidence="4 7" id="KW-0472">Membrane</keyword>
<feature type="domain" description="Calmodulin binding protein-like N-terminal" evidence="8">
    <location>
        <begin position="789"/>
        <end position="936"/>
    </location>
</feature>
<dbReference type="InterPro" id="IPR003406">
    <property type="entry name" value="Glyco_trans_14"/>
</dbReference>
<feature type="region of interest" description="Disordered" evidence="6">
    <location>
        <begin position="74"/>
        <end position="95"/>
    </location>
</feature>
<evidence type="ECO:0000256" key="4">
    <source>
        <dbReference type="ARBA" id="ARBA00023136"/>
    </source>
</evidence>
<name>A0AA39RYE7_ACESA</name>
<dbReference type="PANTHER" id="PTHR31042">
    <property type="entry name" value="CORE-2/I-BRANCHING BETA-1,6-N-ACETYLGLUCOSAMINYLTRANSFERASE FAMILY PROTEIN-RELATED"/>
    <property type="match status" value="1"/>
</dbReference>
<dbReference type="EMBL" id="JAUESC010000382">
    <property type="protein sequence ID" value="KAK0586171.1"/>
    <property type="molecule type" value="Genomic_DNA"/>
</dbReference>
<dbReference type="GO" id="GO:0016020">
    <property type="term" value="C:membrane"/>
    <property type="evidence" value="ECO:0007669"/>
    <property type="project" value="UniProtKB-SubCell"/>
</dbReference>
<dbReference type="Pfam" id="PF20452">
    <property type="entry name" value="Calmod_bind_C"/>
    <property type="match status" value="1"/>
</dbReference>
<evidence type="ECO:0000259" key="9">
    <source>
        <dbReference type="Pfam" id="PF20451"/>
    </source>
</evidence>
<evidence type="ECO:0000256" key="6">
    <source>
        <dbReference type="SAM" id="MobiDB-lite"/>
    </source>
</evidence>
<evidence type="ECO:0000256" key="1">
    <source>
        <dbReference type="ARBA" id="ARBA00004606"/>
    </source>
</evidence>
<feature type="domain" description="Calmodulin binding protein central" evidence="9">
    <location>
        <begin position="948"/>
        <end position="1014"/>
    </location>
</feature>
<dbReference type="InterPro" id="IPR046830">
    <property type="entry name" value="Calmod_bind_M"/>
</dbReference>
<dbReference type="Pfam" id="PF02485">
    <property type="entry name" value="Branch"/>
    <property type="match status" value="2"/>
</dbReference>
<proteinExistence type="predicted"/>
<dbReference type="Pfam" id="PF07887">
    <property type="entry name" value="Calmodulin_bind"/>
    <property type="match status" value="2"/>
</dbReference>
<keyword evidence="2" id="KW-0328">Glycosyltransferase</keyword>
<dbReference type="InterPro" id="IPR044174">
    <property type="entry name" value="BC10-like"/>
</dbReference>
<keyword evidence="12" id="KW-1185">Reference proteome</keyword>
<dbReference type="GO" id="GO:0016757">
    <property type="term" value="F:glycosyltransferase activity"/>
    <property type="evidence" value="ECO:0007669"/>
    <property type="project" value="UniProtKB-KW"/>
</dbReference>
<dbReference type="AlphaFoldDB" id="A0AA39RYE7"/>
<reference evidence="11" key="1">
    <citation type="journal article" date="2022" name="Plant J.">
        <title>Strategies of tolerance reflected in two North American maple genomes.</title>
        <authorList>
            <person name="McEvoy S.L."/>
            <person name="Sezen U.U."/>
            <person name="Trouern-Trend A."/>
            <person name="McMahon S.M."/>
            <person name="Schaberg P.G."/>
            <person name="Yang J."/>
            <person name="Wegrzyn J.L."/>
            <person name="Swenson N.G."/>
        </authorList>
    </citation>
    <scope>NUCLEOTIDE SEQUENCE</scope>
    <source>
        <strain evidence="11">NS2018</strain>
    </source>
</reference>
<keyword evidence="5" id="KW-0325">Glycoprotein</keyword>
<feature type="domain" description="Calmodulin binding protein-like N-terminal" evidence="8">
    <location>
        <begin position="1179"/>
        <end position="1270"/>
    </location>
</feature>
<feature type="compositionally biased region" description="Pro residues" evidence="6">
    <location>
        <begin position="78"/>
        <end position="89"/>
    </location>
</feature>
<dbReference type="Pfam" id="PF20451">
    <property type="entry name" value="Calmod_bind_M"/>
    <property type="match status" value="1"/>
</dbReference>
<organism evidence="11 12">
    <name type="scientific">Acer saccharum</name>
    <name type="common">Sugar maple</name>
    <dbReference type="NCBI Taxonomy" id="4024"/>
    <lineage>
        <taxon>Eukaryota</taxon>
        <taxon>Viridiplantae</taxon>
        <taxon>Streptophyta</taxon>
        <taxon>Embryophyta</taxon>
        <taxon>Tracheophyta</taxon>
        <taxon>Spermatophyta</taxon>
        <taxon>Magnoliopsida</taxon>
        <taxon>eudicotyledons</taxon>
        <taxon>Gunneridae</taxon>
        <taxon>Pentapetalae</taxon>
        <taxon>rosids</taxon>
        <taxon>malvids</taxon>
        <taxon>Sapindales</taxon>
        <taxon>Sapindaceae</taxon>
        <taxon>Hippocastanoideae</taxon>
        <taxon>Acereae</taxon>
        <taxon>Acer</taxon>
    </lineage>
</organism>
<comment type="subcellular location">
    <subcellularLocation>
        <location evidence="1">Membrane</location>
        <topology evidence="1">Single-pass type II membrane protein</topology>
    </subcellularLocation>
</comment>
<accession>A0AA39RYE7</accession>
<evidence type="ECO:0000256" key="5">
    <source>
        <dbReference type="ARBA" id="ARBA00023180"/>
    </source>
</evidence>
<evidence type="ECO:0000259" key="10">
    <source>
        <dbReference type="Pfam" id="PF20452"/>
    </source>
</evidence>
<comment type="caution">
    <text evidence="11">The sequence shown here is derived from an EMBL/GenBank/DDBJ whole genome shotgun (WGS) entry which is preliminary data.</text>
</comment>
<keyword evidence="7" id="KW-1133">Transmembrane helix</keyword>
<keyword evidence="7" id="KW-0812">Transmembrane</keyword>
<reference evidence="11" key="2">
    <citation type="submission" date="2023-06" db="EMBL/GenBank/DDBJ databases">
        <authorList>
            <person name="Swenson N.G."/>
            <person name="Wegrzyn J.L."/>
            <person name="Mcevoy S.L."/>
        </authorList>
    </citation>
    <scope>NUCLEOTIDE SEQUENCE</scope>
    <source>
        <strain evidence="11">NS2018</strain>
        <tissue evidence="11">Leaf</tissue>
    </source>
</reference>
<evidence type="ECO:0000256" key="2">
    <source>
        <dbReference type="ARBA" id="ARBA00022676"/>
    </source>
</evidence>
<keyword evidence="3" id="KW-0808">Transferase</keyword>
<protein>
    <submittedName>
        <fullName evidence="11">Uncharacterized protein</fullName>
    </submittedName>
</protein>
<evidence type="ECO:0000313" key="11">
    <source>
        <dbReference type="EMBL" id="KAK0586171.1"/>
    </source>
</evidence>